<dbReference type="InterPro" id="IPR001279">
    <property type="entry name" value="Metallo-B-lactamas"/>
</dbReference>
<dbReference type="RefSeq" id="WP_161481650.1">
    <property type="nucleotide sequence ID" value="NZ_WXEW01000006.1"/>
</dbReference>
<evidence type="ECO:0000313" key="5">
    <source>
        <dbReference type="Proteomes" id="UP000479526"/>
    </source>
</evidence>
<dbReference type="Pfam" id="PF00753">
    <property type="entry name" value="Lactamase_B"/>
    <property type="match status" value="1"/>
</dbReference>
<dbReference type="Proteomes" id="UP000479526">
    <property type="component" value="Unassembled WGS sequence"/>
</dbReference>
<dbReference type="GO" id="GO:0004521">
    <property type="term" value="F:RNA endonuclease activity"/>
    <property type="evidence" value="ECO:0007669"/>
    <property type="project" value="TreeGrafter"/>
</dbReference>
<dbReference type="InterPro" id="IPR011108">
    <property type="entry name" value="RMMBL"/>
</dbReference>
<comment type="caution">
    <text evidence="4">The sequence shown here is derived from an EMBL/GenBank/DDBJ whole genome shotgun (WGS) entry which is preliminary data.</text>
</comment>
<protein>
    <submittedName>
        <fullName evidence="4">MBL fold metallo-hydrolase</fullName>
    </submittedName>
</protein>
<dbReference type="EMBL" id="WXEW01000006">
    <property type="protein sequence ID" value="NAS24517.1"/>
    <property type="molecule type" value="Genomic_DNA"/>
</dbReference>
<keyword evidence="1 4" id="KW-0378">Hydrolase</keyword>
<dbReference type="Gene3D" id="3.60.15.10">
    <property type="entry name" value="Ribonuclease Z/Hydroxyacylglutathione hydrolase-like"/>
    <property type="match status" value="1"/>
</dbReference>
<reference evidence="4 5" key="1">
    <citation type="submission" date="2020-01" db="EMBL/GenBank/DDBJ databases">
        <title>Herbidospora sp. NEAU-GS84 nov., a novel actinomycete isolated from soil.</title>
        <authorList>
            <person name="Han L."/>
        </authorList>
    </citation>
    <scope>NUCLEOTIDE SEQUENCE [LARGE SCALE GENOMIC DNA]</scope>
    <source>
        <strain evidence="4 5">NEAU-GS84</strain>
    </source>
</reference>
<dbReference type="InterPro" id="IPR050698">
    <property type="entry name" value="MBL"/>
</dbReference>
<dbReference type="CDD" id="cd16295">
    <property type="entry name" value="TTHA0252-CPSF-like_MBL-fold"/>
    <property type="match status" value="1"/>
</dbReference>
<dbReference type="InterPro" id="IPR022712">
    <property type="entry name" value="Beta_Casp"/>
</dbReference>
<keyword evidence="5" id="KW-1185">Reference proteome</keyword>
<dbReference type="GO" id="GO:0016787">
    <property type="term" value="F:hydrolase activity"/>
    <property type="evidence" value="ECO:0007669"/>
    <property type="project" value="UniProtKB-KW"/>
</dbReference>
<dbReference type="InterPro" id="IPR036866">
    <property type="entry name" value="RibonucZ/Hydroxyglut_hydro"/>
</dbReference>
<evidence type="ECO:0000259" key="2">
    <source>
        <dbReference type="SMART" id="SM00849"/>
    </source>
</evidence>
<gene>
    <name evidence="4" type="ORF">GT755_22855</name>
</gene>
<dbReference type="AlphaFoldDB" id="A0A7C9P1C3"/>
<accession>A0A7C9P1C3</accession>
<name>A0A7C9P1C3_9ACTN</name>
<organism evidence="4 5">
    <name type="scientific">Herbidospora solisilvae</name>
    <dbReference type="NCBI Taxonomy" id="2696284"/>
    <lineage>
        <taxon>Bacteria</taxon>
        <taxon>Bacillati</taxon>
        <taxon>Actinomycetota</taxon>
        <taxon>Actinomycetes</taxon>
        <taxon>Streptosporangiales</taxon>
        <taxon>Streptosporangiaceae</taxon>
        <taxon>Herbidospora</taxon>
    </lineage>
</organism>
<sequence length="467" mass="50541">MDRSGRTTPGRGELTFLGGVGTVTGSKFLLALPQGGRVLLDCGLFQGGRALRQRNWDSFPIPAESLSAIVLSHAHLDHCGYLPALVRQGFGGPVHATPDTARLAAIVLRDSAKLMADEAEHANTHGWSRHRPALPLYEEKDVEKALELMAPTEHGQAVDLDGAELRLHRAGHILGSSWSEVTLTDGTVLVHSGDLGRPVHPLLKPPEPCPHADTMLIESTYGNRRHNDADTLMAMAAAVNRTVRRGGSVLIPAFAVDRTEVIIYRLHQLRQAGAIAEVPVFVDSPMGLSARDVYLRAIAGGSAELRPEVTRDVLDPGWLRELRTVEESMSVNEPAKPCVIISASGMASGGRVVHHLRHLLPDPRMTVLVVGFAALGTRSRSLVDGASSLEIHGDHVPVRAEIVNLPGFSVHSDAEETLAWLRHLQQRPRMTYVVHGEPEAAATLRGRIERELGWRAATACPDESVPL</sequence>
<dbReference type="Pfam" id="PF10996">
    <property type="entry name" value="Beta-Casp"/>
    <property type="match status" value="1"/>
</dbReference>
<dbReference type="SMART" id="SM01027">
    <property type="entry name" value="Beta-Casp"/>
    <property type="match status" value="1"/>
</dbReference>
<dbReference type="Pfam" id="PF07521">
    <property type="entry name" value="RMMBL"/>
    <property type="match status" value="1"/>
</dbReference>
<evidence type="ECO:0000259" key="3">
    <source>
        <dbReference type="SMART" id="SM01027"/>
    </source>
</evidence>
<evidence type="ECO:0000313" key="4">
    <source>
        <dbReference type="EMBL" id="NAS24517.1"/>
    </source>
</evidence>
<dbReference type="PANTHER" id="PTHR11203:SF37">
    <property type="entry name" value="INTEGRATOR COMPLEX SUBUNIT 11"/>
    <property type="match status" value="1"/>
</dbReference>
<evidence type="ECO:0000256" key="1">
    <source>
        <dbReference type="ARBA" id="ARBA00022801"/>
    </source>
</evidence>
<dbReference type="SUPFAM" id="SSF56281">
    <property type="entry name" value="Metallo-hydrolase/oxidoreductase"/>
    <property type="match status" value="1"/>
</dbReference>
<dbReference type="PANTHER" id="PTHR11203">
    <property type="entry name" value="CLEAVAGE AND POLYADENYLATION SPECIFICITY FACTOR FAMILY MEMBER"/>
    <property type="match status" value="1"/>
</dbReference>
<dbReference type="Gene3D" id="3.40.50.10890">
    <property type="match status" value="1"/>
</dbReference>
<feature type="domain" description="Beta-Casp" evidence="3">
    <location>
        <begin position="259"/>
        <end position="382"/>
    </location>
</feature>
<dbReference type="SMART" id="SM00849">
    <property type="entry name" value="Lactamase_B"/>
    <property type="match status" value="1"/>
</dbReference>
<proteinExistence type="predicted"/>
<feature type="domain" description="Metallo-beta-lactamase" evidence="2">
    <location>
        <begin position="24"/>
        <end position="235"/>
    </location>
</feature>